<dbReference type="OrthoDB" id="4868950at2"/>
<keyword evidence="2" id="KW-1185">Reference proteome</keyword>
<proteinExistence type="predicted"/>
<gene>
    <name evidence="1" type="ORF">SAMN05421684_3335</name>
</gene>
<evidence type="ECO:0000313" key="1">
    <source>
        <dbReference type="EMBL" id="SDZ18908.1"/>
    </source>
</evidence>
<sequence length="94" mass="9653">MLAVTDNAVAVIRDLTGQQNLPDGAGVRIASDPTQGALTMSLATSPQEGDQVVDQSGARLFLDGEAARVLDDKSLDAAVDANGAVQFEVAEQLA</sequence>
<evidence type="ECO:0000313" key="2">
    <source>
        <dbReference type="Proteomes" id="UP000199632"/>
    </source>
</evidence>
<dbReference type="Gene3D" id="2.60.300.12">
    <property type="entry name" value="HesB-like domain"/>
    <property type="match status" value="1"/>
</dbReference>
<dbReference type="STRING" id="137265.SAMN05421684_3335"/>
<dbReference type="InterPro" id="IPR035903">
    <property type="entry name" value="HesB-like_dom_sf"/>
</dbReference>
<dbReference type="SUPFAM" id="SSF89360">
    <property type="entry name" value="HesB-like domain"/>
    <property type="match status" value="1"/>
</dbReference>
<dbReference type="Proteomes" id="UP000199632">
    <property type="component" value="Unassembled WGS sequence"/>
</dbReference>
<dbReference type="EMBL" id="FNQB01000002">
    <property type="protein sequence ID" value="SDZ18908.1"/>
    <property type="molecule type" value="Genomic_DNA"/>
</dbReference>
<reference evidence="2" key="1">
    <citation type="submission" date="2016-10" db="EMBL/GenBank/DDBJ databases">
        <authorList>
            <person name="Varghese N."/>
            <person name="Submissions S."/>
        </authorList>
    </citation>
    <scope>NUCLEOTIDE SEQUENCE [LARGE SCALE GENOMIC DNA]</scope>
    <source>
        <strain evidence="2">DSM 44718</strain>
    </source>
</reference>
<organism evidence="1 2">
    <name type="scientific">Asanoa ishikariensis</name>
    <dbReference type="NCBI Taxonomy" id="137265"/>
    <lineage>
        <taxon>Bacteria</taxon>
        <taxon>Bacillati</taxon>
        <taxon>Actinomycetota</taxon>
        <taxon>Actinomycetes</taxon>
        <taxon>Micromonosporales</taxon>
        <taxon>Micromonosporaceae</taxon>
        <taxon>Asanoa</taxon>
    </lineage>
</organism>
<dbReference type="RefSeq" id="WP_090792750.1">
    <property type="nucleotide sequence ID" value="NZ_BOND01000008.1"/>
</dbReference>
<dbReference type="AlphaFoldDB" id="A0A1H3R0Y3"/>
<protein>
    <submittedName>
        <fullName evidence="1">Fe-S cluster assembly iron-binding protein IscA</fullName>
    </submittedName>
</protein>
<accession>A0A1H3R0Y3</accession>
<name>A0A1H3R0Y3_9ACTN</name>